<dbReference type="SUPFAM" id="SSF52402">
    <property type="entry name" value="Adenine nucleotide alpha hydrolases-like"/>
    <property type="match status" value="1"/>
</dbReference>
<comment type="catalytic activity">
    <reaction evidence="9">
        <text>[ThiI sulfur-carrier protein]-S-sulfanyl-L-cysteine + a uridine in tRNA + 2 reduced [2Fe-2S]-[ferredoxin] + ATP + H(+) = [ThiI sulfur-carrier protein]-L-cysteine + a 4-thiouridine in tRNA + 2 oxidized [2Fe-2S]-[ferredoxin] + AMP + diphosphate</text>
        <dbReference type="Rhea" id="RHEA:24176"/>
        <dbReference type="Rhea" id="RHEA-COMP:10000"/>
        <dbReference type="Rhea" id="RHEA-COMP:10001"/>
        <dbReference type="Rhea" id="RHEA-COMP:13337"/>
        <dbReference type="Rhea" id="RHEA-COMP:13338"/>
        <dbReference type="Rhea" id="RHEA-COMP:13339"/>
        <dbReference type="Rhea" id="RHEA-COMP:13340"/>
        <dbReference type="ChEBI" id="CHEBI:15378"/>
        <dbReference type="ChEBI" id="CHEBI:29950"/>
        <dbReference type="ChEBI" id="CHEBI:30616"/>
        <dbReference type="ChEBI" id="CHEBI:33019"/>
        <dbReference type="ChEBI" id="CHEBI:33737"/>
        <dbReference type="ChEBI" id="CHEBI:33738"/>
        <dbReference type="ChEBI" id="CHEBI:61963"/>
        <dbReference type="ChEBI" id="CHEBI:65315"/>
        <dbReference type="ChEBI" id="CHEBI:136798"/>
        <dbReference type="ChEBI" id="CHEBI:456215"/>
        <dbReference type="EC" id="2.8.1.4"/>
    </reaction>
</comment>
<feature type="domain" description="THUMP" evidence="10">
    <location>
        <begin position="57"/>
        <end position="161"/>
    </location>
</feature>
<dbReference type="InterPro" id="IPR050102">
    <property type="entry name" value="tRNA_sulfurtransferase_ThiI"/>
</dbReference>
<feature type="binding site" evidence="9">
    <location>
        <position position="290"/>
    </location>
    <ligand>
        <name>ATP</name>
        <dbReference type="ChEBI" id="CHEBI:30616"/>
    </ligand>
</feature>
<comment type="function">
    <text evidence="9">Catalyzes the ATP-dependent transfer of a sulfur to tRNA to produce 4-thiouridine in position 8 of tRNAs, which functions as a near-UV photosensor. Also catalyzes the transfer of sulfur to the sulfur carrier protein ThiS, forming ThiS-thiocarboxylate. This is a step in the synthesis of thiazole, in the thiamine biosynthesis pathway. The sulfur is donated as persulfide by IscS.</text>
</comment>
<comment type="pathway">
    <text evidence="9">Cofactor biosynthesis; thiamine diphosphate biosynthesis.</text>
</comment>
<dbReference type="Pfam" id="PF02568">
    <property type="entry name" value="ThiI"/>
    <property type="match status" value="1"/>
</dbReference>
<keyword evidence="7 9" id="KW-0694">RNA-binding</keyword>
<feature type="binding site" evidence="9">
    <location>
        <position position="259"/>
    </location>
    <ligand>
        <name>ATP</name>
        <dbReference type="ChEBI" id="CHEBI:30616"/>
    </ligand>
</feature>
<keyword evidence="4 9" id="KW-0808">Transferase</keyword>
<dbReference type="Pfam" id="PF22025">
    <property type="entry name" value="ThiI_fer"/>
    <property type="match status" value="1"/>
</dbReference>
<dbReference type="InterPro" id="IPR004114">
    <property type="entry name" value="THUMP_dom"/>
</dbReference>
<evidence type="ECO:0000256" key="4">
    <source>
        <dbReference type="ARBA" id="ARBA00022679"/>
    </source>
</evidence>
<comment type="similarity">
    <text evidence="9">Belongs to the ThiI family.</text>
</comment>
<keyword evidence="12" id="KW-1185">Reference proteome</keyword>
<feature type="binding site" evidence="9">
    <location>
        <begin position="177"/>
        <end position="178"/>
    </location>
    <ligand>
        <name>ATP</name>
        <dbReference type="ChEBI" id="CHEBI:30616"/>
    </ligand>
</feature>
<dbReference type="PROSITE" id="PS51165">
    <property type="entry name" value="THUMP"/>
    <property type="match status" value="1"/>
</dbReference>
<dbReference type="RefSeq" id="WP_209453278.1">
    <property type="nucleotide sequence ID" value="NZ_JAGGLT010000007.1"/>
</dbReference>
<keyword evidence="5 9" id="KW-0547">Nucleotide-binding</keyword>
<evidence type="ECO:0000259" key="10">
    <source>
        <dbReference type="PROSITE" id="PS51165"/>
    </source>
</evidence>
<keyword evidence="6 9" id="KW-0067">ATP-binding</keyword>
<evidence type="ECO:0000256" key="8">
    <source>
        <dbReference type="ARBA" id="ARBA00022977"/>
    </source>
</evidence>
<name>A0ABS4NCD8_9THEO</name>
<dbReference type="HAMAP" id="MF_00021">
    <property type="entry name" value="ThiI"/>
    <property type="match status" value="1"/>
</dbReference>
<dbReference type="InterPro" id="IPR054173">
    <property type="entry name" value="ThiI_fer"/>
</dbReference>
<dbReference type="Pfam" id="PF02926">
    <property type="entry name" value="THUMP"/>
    <property type="match status" value="1"/>
</dbReference>
<dbReference type="CDD" id="cd01712">
    <property type="entry name" value="PPase_ThiI"/>
    <property type="match status" value="1"/>
</dbReference>
<dbReference type="NCBIfam" id="TIGR00342">
    <property type="entry name" value="tRNA uracil 4-sulfurtransferase ThiI"/>
    <property type="match status" value="1"/>
</dbReference>
<sequence length="383" mass="43223">MDIILIKYGELALKGDNRAFFENKLVKNIKEALKGYDGIKVEKTHGRIYVECDGNVNEVIDKLKKVFGIVGMTVAKKVDLDLDAIYNAAIELMRSYSGKSFKVETRRPNKSFPYESMEISRMIGGKILQNVEDVYVDVHNPDIVLNIEIREKAYLYSGITDGIGGMPLGTNGRAVVLLSGGIDSPVAAWMMMKRGVEIEAVYFHSPPYTQERAKDKVIDLCKKLSEYGQDIYLHVVNFTDFQLAIYDKCPPKMTTIIMRRMMMRIAENIANKYGAKALITGESLGQVASQTIESLYCTNAVTHMPVFRPLIGMDKSEIVEISQKIGTYDISIRPYEDCCTIFVPKHPIIKPDLEEVIEGEKNIDYEKFIDSLAIDQIKIKQDS</sequence>
<dbReference type="InterPro" id="IPR049962">
    <property type="entry name" value="THUMP_ThiI"/>
</dbReference>
<evidence type="ECO:0000256" key="6">
    <source>
        <dbReference type="ARBA" id="ARBA00022840"/>
    </source>
</evidence>
<reference evidence="11" key="1">
    <citation type="submission" date="2021-03" db="EMBL/GenBank/DDBJ databases">
        <title>Genomic Encyclopedia of Type Strains, Phase IV (KMG-IV): sequencing the most valuable type-strain genomes for metagenomic binning, comparative biology and taxonomic classification.</title>
        <authorList>
            <person name="Goeker M."/>
        </authorList>
    </citation>
    <scope>NUCLEOTIDE SEQUENCE</scope>
    <source>
        <strain evidence="11">DSM 101588</strain>
    </source>
</reference>
<evidence type="ECO:0000256" key="3">
    <source>
        <dbReference type="ARBA" id="ARBA00022555"/>
    </source>
</evidence>
<dbReference type="Gene3D" id="3.30.2130.30">
    <property type="match status" value="1"/>
</dbReference>
<evidence type="ECO:0000256" key="9">
    <source>
        <dbReference type="HAMAP-Rule" id="MF_00021"/>
    </source>
</evidence>
<keyword evidence="8 9" id="KW-0784">Thiamine biosynthesis</keyword>
<dbReference type="InterPro" id="IPR003720">
    <property type="entry name" value="tRNA_STrfase"/>
</dbReference>
<dbReference type="SUPFAM" id="SSF143437">
    <property type="entry name" value="THUMP domain-like"/>
    <property type="match status" value="1"/>
</dbReference>
<feature type="binding site" evidence="9">
    <location>
        <begin position="202"/>
        <end position="203"/>
    </location>
    <ligand>
        <name>ATP</name>
        <dbReference type="ChEBI" id="CHEBI:30616"/>
    </ligand>
</feature>
<dbReference type="InterPro" id="IPR049961">
    <property type="entry name" value="ThiI_N"/>
</dbReference>
<gene>
    <name evidence="9" type="primary">thiI</name>
    <name evidence="11" type="ORF">J2Z80_000869</name>
</gene>
<dbReference type="SMART" id="SM00981">
    <property type="entry name" value="THUMP"/>
    <property type="match status" value="1"/>
</dbReference>
<protein>
    <recommendedName>
        <fullName evidence="9">Probable tRNA sulfurtransferase</fullName>
        <ecNumber evidence="9">2.8.1.4</ecNumber>
    </recommendedName>
    <alternativeName>
        <fullName evidence="9">Sulfur carrier protein ThiS sulfurtransferase</fullName>
    </alternativeName>
    <alternativeName>
        <fullName evidence="9">Thiamine biosynthesis protein ThiI</fullName>
    </alternativeName>
    <alternativeName>
        <fullName evidence="9">tRNA 4-thiouridine synthase</fullName>
    </alternativeName>
</protein>
<comment type="catalytic activity">
    <reaction evidence="9">
        <text>[ThiS sulfur-carrier protein]-C-terminal Gly-Gly-AMP + S-sulfanyl-L-cysteinyl-[cysteine desulfurase] + AH2 = [ThiS sulfur-carrier protein]-C-terminal-Gly-aminoethanethioate + L-cysteinyl-[cysteine desulfurase] + A + AMP + 2 H(+)</text>
        <dbReference type="Rhea" id="RHEA:43340"/>
        <dbReference type="Rhea" id="RHEA-COMP:12157"/>
        <dbReference type="Rhea" id="RHEA-COMP:12158"/>
        <dbReference type="Rhea" id="RHEA-COMP:12910"/>
        <dbReference type="Rhea" id="RHEA-COMP:19908"/>
        <dbReference type="ChEBI" id="CHEBI:13193"/>
        <dbReference type="ChEBI" id="CHEBI:15378"/>
        <dbReference type="ChEBI" id="CHEBI:17499"/>
        <dbReference type="ChEBI" id="CHEBI:29950"/>
        <dbReference type="ChEBI" id="CHEBI:61963"/>
        <dbReference type="ChEBI" id="CHEBI:90618"/>
        <dbReference type="ChEBI" id="CHEBI:232372"/>
        <dbReference type="ChEBI" id="CHEBI:456215"/>
    </reaction>
</comment>
<dbReference type="InterPro" id="IPR014729">
    <property type="entry name" value="Rossmann-like_a/b/a_fold"/>
</dbReference>
<comment type="caution">
    <text evidence="11">The sequence shown here is derived from an EMBL/GenBank/DDBJ whole genome shotgun (WGS) entry which is preliminary data.</text>
</comment>
<organism evidence="11 12">
    <name type="scientific">Thermoanaerobacterium butyriciformans</name>
    <dbReference type="NCBI Taxonomy" id="1702242"/>
    <lineage>
        <taxon>Bacteria</taxon>
        <taxon>Bacillati</taxon>
        <taxon>Bacillota</taxon>
        <taxon>Clostridia</taxon>
        <taxon>Thermoanaerobacterales</taxon>
        <taxon>Thermoanaerobacteraceae</taxon>
        <taxon>Thermoanaerobacterium</taxon>
    </lineage>
</organism>
<evidence type="ECO:0000256" key="5">
    <source>
        <dbReference type="ARBA" id="ARBA00022741"/>
    </source>
</evidence>
<feature type="binding site" evidence="9">
    <location>
        <position position="281"/>
    </location>
    <ligand>
        <name>ATP</name>
        <dbReference type="ChEBI" id="CHEBI:30616"/>
    </ligand>
</feature>
<evidence type="ECO:0000256" key="7">
    <source>
        <dbReference type="ARBA" id="ARBA00022884"/>
    </source>
</evidence>
<dbReference type="PANTHER" id="PTHR43209:SF1">
    <property type="entry name" value="TRNA SULFURTRANSFERASE"/>
    <property type="match status" value="1"/>
</dbReference>
<dbReference type="EC" id="2.8.1.4" evidence="9"/>
<dbReference type="EMBL" id="JAGGLT010000007">
    <property type="protein sequence ID" value="MBP2071355.1"/>
    <property type="molecule type" value="Genomic_DNA"/>
</dbReference>
<evidence type="ECO:0000256" key="1">
    <source>
        <dbReference type="ARBA" id="ARBA00004496"/>
    </source>
</evidence>
<dbReference type="PANTHER" id="PTHR43209">
    <property type="entry name" value="TRNA SULFURTRANSFERASE"/>
    <property type="match status" value="1"/>
</dbReference>
<evidence type="ECO:0000313" key="12">
    <source>
        <dbReference type="Proteomes" id="UP001166402"/>
    </source>
</evidence>
<evidence type="ECO:0000256" key="2">
    <source>
        <dbReference type="ARBA" id="ARBA00022490"/>
    </source>
</evidence>
<comment type="subcellular location">
    <subcellularLocation>
        <location evidence="1 9">Cytoplasm</location>
    </subcellularLocation>
</comment>
<dbReference type="CDD" id="cd11716">
    <property type="entry name" value="THUMP_ThiI"/>
    <property type="match status" value="1"/>
</dbReference>
<dbReference type="InterPro" id="IPR020536">
    <property type="entry name" value="ThiI_AANH"/>
</dbReference>
<evidence type="ECO:0000313" key="11">
    <source>
        <dbReference type="EMBL" id="MBP2071355.1"/>
    </source>
</evidence>
<dbReference type="Gene3D" id="3.40.50.620">
    <property type="entry name" value="HUPs"/>
    <property type="match status" value="1"/>
</dbReference>
<accession>A0ABS4NCD8</accession>
<keyword evidence="2 9" id="KW-0963">Cytoplasm</keyword>
<proteinExistence type="inferred from homology"/>
<dbReference type="Proteomes" id="UP001166402">
    <property type="component" value="Unassembled WGS sequence"/>
</dbReference>
<keyword evidence="3 9" id="KW-0820">tRNA-binding</keyword>